<dbReference type="Gene3D" id="3.40.50.720">
    <property type="entry name" value="NAD(P)-binding Rossmann-like Domain"/>
    <property type="match status" value="1"/>
</dbReference>
<dbReference type="PANTHER" id="PTHR43639">
    <property type="entry name" value="OXIDOREDUCTASE, SHORT-CHAIN DEHYDROGENASE/REDUCTASE FAMILY (AFU_ORTHOLOGUE AFUA_5G02870)"/>
    <property type="match status" value="1"/>
</dbReference>
<dbReference type="Proteomes" id="UP000054893">
    <property type="component" value="Unassembled WGS sequence"/>
</dbReference>
<dbReference type="EMBL" id="FCOC02000001">
    <property type="protein sequence ID" value="SAL09692.1"/>
    <property type="molecule type" value="Genomic_DNA"/>
</dbReference>
<dbReference type="InterPro" id="IPR057326">
    <property type="entry name" value="KR_dom"/>
</dbReference>
<evidence type="ECO:0000313" key="4">
    <source>
        <dbReference type="EMBL" id="SAL09692.1"/>
    </source>
</evidence>
<evidence type="ECO:0000259" key="3">
    <source>
        <dbReference type="SMART" id="SM00822"/>
    </source>
</evidence>
<organism evidence="4 5">
    <name type="scientific">Caballeronia sordidicola</name>
    <name type="common">Burkholderia sordidicola</name>
    <dbReference type="NCBI Taxonomy" id="196367"/>
    <lineage>
        <taxon>Bacteria</taxon>
        <taxon>Pseudomonadati</taxon>
        <taxon>Pseudomonadota</taxon>
        <taxon>Betaproteobacteria</taxon>
        <taxon>Burkholderiales</taxon>
        <taxon>Burkholderiaceae</taxon>
        <taxon>Caballeronia</taxon>
    </lineage>
</organism>
<dbReference type="PANTHER" id="PTHR43639:SF1">
    <property type="entry name" value="SHORT-CHAIN DEHYDROGENASE_REDUCTASE FAMILY PROTEIN"/>
    <property type="match status" value="1"/>
</dbReference>
<accession>A0A158EQ31</accession>
<gene>
    <name evidence="4" type="ORF">AWB64_00183</name>
</gene>
<name>A0A158EQ31_CABSO</name>
<dbReference type="GO" id="GO:0016491">
    <property type="term" value="F:oxidoreductase activity"/>
    <property type="evidence" value="ECO:0007669"/>
    <property type="project" value="UniProtKB-KW"/>
</dbReference>
<evidence type="ECO:0000256" key="2">
    <source>
        <dbReference type="ARBA" id="ARBA00023002"/>
    </source>
</evidence>
<evidence type="ECO:0000256" key="1">
    <source>
        <dbReference type="ARBA" id="ARBA00006484"/>
    </source>
</evidence>
<dbReference type="NCBIfam" id="NF005559">
    <property type="entry name" value="PRK07231.1"/>
    <property type="match status" value="1"/>
</dbReference>
<dbReference type="FunFam" id="3.40.50.720:FF:000084">
    <property type="entry name" value="Short-chain dehydrogenase reductase"/>
    <property type="match status" value="1"/>
</dbReference>
<evidence type="ECO:0000313" key="5">
    <source>
        <dbReference type="Proteomes" id="UP000054893"/>
    </source>
</evidence>
<dbReference type="InterPro" id="IPR020904">
    <property type="entry name" value="Sc_DH/Rdtase_CS"/>
</dbReference>
<keyword evidence="2" id="KW-0560">Oxidoreductase</keyword>
<dbReference type="OrthoDB" id="9803333at2"/>
<dbReference type="AlphaFoldDB" id="A0A158EQ31"/>
<dbReference type="PROSITE" id="PS00061">
    <property type="entry name" value="ADH_SHORT"/>
    <property type="match status" value="1"/>
</dbReference>
<dbReference type="SMART" id="SM00822">
    <property type="entry name" value="PKS_KR"/>
    <property type="match status" value="1"/>
</dbReference>
<protein>
    <submittedName>
        <fullName evidence="4">Short-chain dehydrogenase/reductase SDR</fullName>
    </submittedName>
</protein>
<dbReference type="Pfam" id="PF13561">
    <property type="entry name" value="adh_short_C2"/>
    <property type="match status" value="1"/>
</dbReference>
<sequence length="249" mass="25257">MTNRLNGKVALVTGASKGIGAAIAKAFAAEGAQVVVNYASSKAGADAVVQAITSAGGKAIAVQGDVSNADQAQGIVDAAVKQFGRLDVLVNNAGVFDMRPLEAIDVDHYRKMFDINVLGTLLVTKAAAAHFGEGASVINLSSQITSFNPPGSAAYSASKGAVDNITSVLANELGPRKIRVNAISPGTTETEGTHAMGFIGSPFEAQLASQTPLGRTGQPGDIAAVAVFLASDDARWLTGEKIAASGGFR</sequence>
<feature type="domain" description="Ketoreductase" evidence="3">
    <location>
        <begin position="8"/>
        <end position="186"/>
    </location>
</feature>
<dbReference type="PRINTS" id="PR00080">
    <property type="entry name" value="SDRFAMILY"/>
</dbReference>
<dbReference type="InterPro" id="IPR002347">
    <property type="entry name" value="SDR_fam"/>
</dbReference>
<dbReference type="InterPro" id="IPR036291">
    <property type="entry name" value="NAD(P)-bd_dom_sf"/>
</dbReference>
<comment type="similarity">
    <text evidence="1">Belongs to the short-chain dehydrogenases/reductases (SDR) family.</text>
</comment>
<reference evidence="4 5" key="1">
    <citation type="submission" date="2016-01" db="EMBL/GenBank/DDBJ databases">
        <authorList>
            <person name="Oliw E.H."/>
        </authorList>
    </citation>
    <scope>NUCLEOTIDE SEQUENCE [LARGE SCALE GENOMIC DNA]</scope>
    <source>
        <strain evidence="4">LMG 22029</strain>
    </source>
</reference>
<dbReference type="SUPFAM" id="SSF51735">
    <property type="entry name" value="NAD(P)-binding Rossmann-fold domains"/>
    <property type="match status" value="1"/>
</dbReference>
<dbReference type="PRINTS" id="PR00081">
    <property type="entry name" value="GDHRDH"/>
</dbReference>
<dbReference type="RefSeq" id="WP_060816740.1">
    <property type="nucleotide sequence ID" value="NZ_FCOC02000001.1"/>
</dbReference>
<proteinExistence type="inferred from homology"/>